<comment type="caution">
    <text evidence="8">The sequence shown here is derived from an EMBL/GenBank/DDBJ whole genome shotgun (WGS) entry which is preliminary data.</text>
</comment>
<keyword evidence="3" id="KW-0547">Nucleotide-binding</keyword>
<accession>A0A0W0VU46</accession>
<keyword evidence="1" id="KW-0963">Cytoplasm</keyword>
<evidence type="ECO:0000256" key="1">
    <source>
        <dbReference type="ARBA" id="ARBA00022490"/>
    </source>
</evidence>
<evidence type="ECO:0000256" key="4">
    <source>
        <dbReference type="ARBA" id="ARBA00022755"/>
    </source>
</evidence>
<name>A0A0W0VU46_9GAMM</name>
<keyword evidence="5" id="KW-0378">Hydrolase</keyword>
<dbReference type="PROSITE" id="PS51273">
    <property type="entry name" value="GATASE_TYPE_1"/>
    <property type="match status" value="1"/>
</dbReference>
<dbReference type="PATRIC" id="fig|45067.4.peg.551"/>
<dbReference type="SUPFAM" id="SSF52317">
    <property type="entry name" value="Class I glutamine amidotransferase-like"/>
    <property type="match status" value="1"/>
</dbReference>
<evidence type="ECO:0000256" key="2">
    <source>
        <dbReference type="ARBA" id="ARBA00022598"/>
    </source>
</evidence>
<proteinExistence type="predicted"/>
<gene>
    <name evidence="8" type="primary">purQ</name>
    <name evidence="8" type="ORF">Llan_0525</name>
</gene>
<dbReference type="Gene3D" id="3.40.50.880">
    <property type="match status" value="1"/>
</dbReference>
<dbReference type="GO" id="GO:0016787">
    <property type="term" value="F:hydrolase activity"/>
    <property type="evidence" value="ECO:0007669"/>
    <property type="project" value="UniProtKB-KW"/>
</dbReference>
<keyword evidence="6" id="KW-0067">ATP-binding</keyword>
<dbReference type="GO" id="GO:0005524">
    <property type="term" value="F:ATP binding"/>
    <property type="evidence" value="ECO:0007669"/>
    <property type="project" value="UniProtKB-KW"/>
</dbReference>
<dbReference type="Proteomes" id="UP000054869">
    <property type="component" value="Unassembled WGS sequence"/>
</dbReference>
<dbReference type="InterPro" id="IPR029062">
    <property type="entry name" value="Class_I_gatase-like"/>
</dbReference>
<keyword evidence="2 8" id="KW-0436">Ligase</keyword>
<dbReference type="OrthoDB" id="9804441at2"/>
<dbReference type="GO" id="GO:0006189">
    <property type="term" value="P:'de novo' IMP biosynthetic process"/>
    <property type="evidence" value="ECO:0007669"/>
    <property type="project" value="InterPro"/>
</dbReference>
<dbReference type="InterPro" id="IPR010075">
    <property type="entry name" value="PRibForGlyAmidine_synth_PurQ"/>
</dbReference>
<dbReference type="NCBIfam" id="TIGR01737">
    <property type="entry name" value="FGAM_synth_I"/>
    <property type="match status" value="1"/>
</dbReference>
<dbReference type="PANTHER" id="PTHR47552:SF1">
    <property type="entry name" value="PHOSPHORIBOSYLFORMYLGLYCINAMIDINE SYNTHASE SUBUNIT PURQ"/>
    <property type="match status" value="1"/>
</dbReference>
<dbReference type="PANTHER" id="PTHR47552">
    <property type="entry name" value="PHOSPHORIBOSYLFORMYLGLYCINAMIDINE SYNTHASE SUBUNIT PURQ"/>
    <property type="match status" value="1"/>
</dbReference>
<evidence type="ECO:0000256" key="7">
    <source>
        <dbReference type="ARBA" id="ARBA00022962"/>
    </source>
</evidence>
<dbReference type="SMART" id="SM01211">
    <property type="entry name" value="GATase_5"/>
    <property type="match status" value="1"/>
</dbReference>
<dbReference type="AlphaFoldDB" id="A0A0W0VU46"/>
<dbReference type="STRING" id="45067.Llan_0525"/>
<dbReference type="Pfam" id="PF13507">
    <property type="entry name" value="GATase_5"/>
    <property type="match status" value="1"/>
</dbReference>
<keyword evidence="4" id="KW-0658">Purine biosynthesis</keyword>
<dbReference type="RefSeq" id="WP_035914768.1">
    <property type="nucleotide sequence ID" value="NZ_LNYI01000011.1"/>
</dbReference>
<keyword evidence="9" id="KW-1185">Reference proteome</keyword>
<sequence>MIRIGLIQFPGSNCERETALAVKRAGMEPIEFLWNEDLQKLHTLDGYILVGGFSYEDRSRAGIIAALDPVIKEIKAQSATGKPVLGICNGAQILVESGMVPGLNQADMTIALAENKRVSEGKILGKGFYNAWVNMRLNNHGQPNAFTRHLTPQDIINLPVAHGEGRFVMPEALFKMITEQDLNLFQYCDSQGEIVENFPINPNGSMGNIAAIINKAGNVLSMMPHPERTMSGDPIFASMRDYIVEKKNINIQSTQVSIPSHKPVSSLYISPTSRGLTAGSSELARSMEPAVKPWEVGSKRIITQKDSNIHECVVKLIITDNHALTVEKTLRKLGFPVTVSRFKHWEISCDSAETVQEAKKSGVLYCERKEREILVSELGLDHGLTYLVRAKDDLPGQQALQTLKTHYSLSQIQKITAGILWQFKSDKEDIHKLMNDILSTNILRNQYAHACYHYS</sequence>
<dbReference type="GO" id="GO:0004642">
    <property type="term" value="F:phosphoribosylformylglycinamidine synthase activity"/>
    <property type="evidence" value="ECO:0007669"/>
    <property type="project" value="UniProtKB-EC"/>
</dbReference>
<evidence type="ECO:0000256" key="3">
    <source>
        <dbReference type="ARBA" id="ARBA00022741"/>
    </source>
</evidence>
<dbReference type="EC" id="6.3.5.3" evidence="8"/>
<evidence type="ECO:0000313" key="9">
    <source>
        <dbReference type="Proteomes" id="UP000054869"/>
    </source>
</evidence>
<reference evidence="8 9" key="1">
    <citation type="submission" date="2015-11" db="EMBL/GenBank/DDBJ databases">
        <title>Genomic analysis of 38 Legionella species identifies large and diverse effector repertoires.</title>
        <authorList>
            <person name="Burstein D."/>
            <person name="Amaro F."/>
            <person name="Zusman T."/>
            <person name="Lifshitz Z."/>
            <person name="Cohen O."/>
            <person name="Gilbert J.A."/>
            <person name="Pupko T."/>
            <person name="Shuman H.A."/>
            <person name="Segal G."/>
        </authorList>
    </citation>
    <scope>NUCLEOTIDE SEQUENCE [LARGE SCALE GENOMIC DNA]</scope>
    <source>
        <strain evidence="8 9">ATCC 49751</strain>
    </source>
</reference>
<keyword evidence="7" id="KW-0315">Glutamine amidotransferase</keyword>
<dbReference type="eggNOG" id="COG0047">
    <property type="taxonomic scope" value="Bacteria"/>
</dbReference>
<protein>
    <submittedName>
        <fullName evidence="8">Phosphoribosylformylglycinamidine synthase I (FGAM synthase I)</fullName>
        <ecNumber evidence="8">6.3.5.3</ecNumber>
    </submittedName>
</protein>
<evidence type="ECO:0000313" key="8">
    <source>
        <dbReference type="EMBL" id="KTD23744.1"/>
    </source>
</evidence>
<evidence type="ECO:0000256" key="6">
    <source>
        <dbReference type="ARBA" id="ARBA00022840"/>
    </source>
</evidence>
<dbReference type="EMBL" id="LNYI01000011">
    <property type="protein sequence ID" value="KTD23744.1"/>
    <property type="molecule type" value="Genomic_DNA"/>
</dbReference>
<organism evidence="8 9">
    <name type="scientific">Legionella lansingensis</name>
    <dbReference type="NCBI Taxonomy" id="45067"/>
    <lineage>
        <taxon>Bacteria</taxon>
        <taxon>Pseudomonadati</taxon>
        <taxon>Pseudomonadota</taxon>
        <taxon>Gammaproteobacteria</taxon>
        <taxon>Legionellales</taxon>
        <taxon>Legionellaceae</taxon>
        <taxon>Legionella</taxon>
    </lineage>
</organism>
<evidence type="ECO:0000256" key="5">
    <source>
        <dbReference type="ARBA" id="ARBA00022801"/>
    </source>
</evidence>